<evidence type="ECO:0000313" key="2">
    <source>
        <dbReference type="Proteomes" id="UP000243459"/>
    </source>
</evidence>
<dbReference type="EMBL" id="CM007382">
    <property type="protein sequence ID" value="ONK76865.1"/>
    <property type="molecule type" value="Genomic_DNA"/>
</dbReference>
<dbReference type="InterPro" id="IPR006873">
    <property type="entry name" value="DUF620"/>
</dbReference>
<dbReference type="AlphaFoldDB" id="A0A5P1FER8"/>
<dbReference type="Proteomes" id="UP000243459">
    <property type="component" value="Chromosome 2"/>
</dbReference>
<reference evidence="2" key="1">
    <citation type="journal article" date="2017" name="Nat. Commun.">
        <title>The asparagus genome sheds light on the origin and evolution of a young Y chromosome.</title>
        <authorList>
            <person name="Harkess A."/>
            <person name="Zhou J."/>
            <person name="Xu C."/>
            <person name="Bowers J.E."/>
            <person name="Van der Hulst R."/>
            <person name="Ayyampalayam S."/>
            <person name="Mercati F."/>
            <person name="Riccardi P."/>
            <person name="McKain M.R."/>
            <person name="Kakrana A."/>
            <person name="Tang H."/>
            <person name="Ray J."/>
            <person name="Groenendijk J."/>
            <person name="Arikit S."/>
            <person name="Mathioni S.M."/>
            <person name="Nakano M."/>
            <person name="Shan H."/>
            <person name="Telgmann-Rauber A."/>
            <person name="Kanno A."/>
            <person name="Yue Z."/>
            <person name="Chen H."/>
            <person name="Li W."/>
            <person name="Chen Y."/>
            <person name="Xu X."/>
            <person name="Zhang Y."/>
            <person name="Luo S."/>
            <person name="Chen H."/>
            <person name="Gao J."/>
            <person name="Mao Z."/>
            <person name="Pires J.C."/>
            <person name="Luo M."/>
            <person name="Kudrna D."/>
            <person name="Wing R.A."/>
            <person name="Meyers B.C."/>
            <person name="Yi K."/>
            <person name="Kong H."/>
            <person name="Lavrijsen P."/>
            <person name="Sunseri F."/>
            <person name="Falavigna A."/>
            <person name="Ye Y."/>
            <person name="Leebens-Mack J.H."/>
            <person name="Chen G."/>
        </authorList>
    </citation>
    <scope>NUCLEOTIDE SEQUENCE [LARGE SCALE GENOMIC DNA]</scope>
    <source>
        <strain evidence="2">cv. DH0086</strain>
    </source>
</reference>
<protein>
    <submittedName>
        <fullName evidence="1">Uncharacterized protein</fullName>
    </submittedName>
</protein>
<proteinExistence type="predicted"/>
<name>A0A5P1FER8_ASPOF</name>
<dbReference type="PANTHER" id="PTHR31300">
    <property type="entry name" value="LIPASE"/>
    <property type="match status" value="1"/>
</dbReference>
<dbReference type="Pfam" id="PF04788">
    <property type="entry name" value="DUF620"/>
    <property type="match status" value="1"/>
</dbReference>
<organism evidence="1 2">
    <name type="scientific">Asparagus officinalis</name>
    <name type="common">Garden asparagus</name>
    <dbReference type="NCBI Taxonomy" id="4686"/>
    <lineage>
        <taxon>Eukaryota</taxon>
        <taxon>Viridiplantae</taxon>
        <taxon>Streptophyta</taxon>
        <taxon>Embryophyta</taxon>
        <taxon>Tracheophyta</taxon>
        <taxon>Spermatophyta</taxon>
        <taxon>Magnoliopsida</taxon>
        <taxon>Liliopsida</taxon>
        <taxon>Asparagales</taxon>
        <taxon>Asparagaceae</taxon>
        <taxon>Asparagoideae</taxon>
        <taxon>Asparagus</taxon>
    </lineage>
</organism>
<dbReference type="PANTHER" id="PTHR31300:SF30">
    <property type="entry name" value="EMB|CAB81597.1"/>
    <property type="match status" value="1"/>
</dbReference>
<keyword evidence="2" id="KW-1185">Reference proteome</keyword>
<sequence length="178" mass="19805">MVGVCEHAAIVKGLDPRCTAALFSSAVCTGEKLINGDDCFVLPVDANPPTVRSRSRNTVEIIRHSIRGYFSQRTGLLVRLDDSRLLRMKSSNEENVYWETTIESLIRDYRLINGINVAHSGEADVHLLTFGENRDGLTRMRMEEVWTVEEVDFSVEGSVIYGLLLASGGSQGREGKSW</sequence>
<accession>A0A5P1FER8</accession>
<evidence type="ECO:0000313" key="1">
    <source>
        <dbReference type="EMBL" id="ONK76865.1"/>
    </source>
</evidence>
<gene>
    <name evidence="1" type="ORF">A4U43_C02F660</name>
</gene>
<dbReference type="Gramene" id="ONK76865">
    <property type="protein sequence ID" value="ONK76865"/>
    <property type="gene ID" value="A4U43_C02F660"/>
</dbReference>